<reference evidence="1 2" key="1">
    <citation type="journal article" date="2023" name="Hortic Res">
        <title>Pangenome of water caltrop reveals structural variations and asymmetric subgenome divergence after allopolyploidization.</title>
        <authorList>
            <person name="Zhang X."/>
            <person name="Chen Y."/>
            <person name="Wang L."/>
            <person name="Yuan Y."/>
            <person name="Fang M."/>
            <person name="Shi L."/>
            <person name="Lu R."/>
            <person name="Comes H.P."/>
            <person name="Ma Y."/>
            <person name="Chen Y."/>
            <person name="Huang G."/>
            <person name="Zhou Y."/>
            <person name="Zheng Z."/>
            <person name="Qiu Y."/>
        </authorList>
    </citation>
    <scope>NUCLEOTIDE SEQUENCE [LARGE SCALE GENOMIC DNA]</scope>
    <source>
        <strain evidence="1">F231</strain>
    </source>
</reference>
<gene>
    <name evidence="1" type="ORF">SAY86_026217</name>
</gene>
<dbReference type="PANTHER" id="PTHR33265">
    <property type="entry name" value="AVR9/CF-9 RAPIDLY ELICITED PROTEIN-RELATED"/>
    <property type="match status" value="1"/>
</dbReference>
<keyword evidence="2" id="KW-1185">Reference proteome</keyword>
<dbReference type="Pfam" id="PF05553">
    <property type="entry name" value="DUF761"/>
    <property type="match status" value="1"/>
</dbReference>
<evidence type="ECO:0000313" key="2">
    <source>
        <dbReference type="Proteomes" id="UP001346149"/>
    </source>
</evidence>
<dbReference type="InterPro" id="IPR008480">
    <property type="entry name" value="DUF761_pln"/>
</dbReference>
<proteinExistence type="predicted"/>
<evidence type="ECO:0008006" key="3">
    <source>
        <dbReference type="Google" id="ProtNLM"/>
    </source>
</evidence>
<organism evidence="1 2">
    <name type="scientific">Trapa natans</name>
    <name type="common">Water chestnut</name>
    <dbReference type="NCBI Taxonomy" id="22666"/>
    <lineage>
        <taxon>Eukaryota</taxon>
        <taxon>Viridiplantae</taxon>
        <taxon>Streptophyta</taxon>
        <taxon>Embryophyta</taxon>
        <taxon>Tracheophyta</taxon>
        <taxon>Spermatophyta</taxon>
        <taxon>Magnoliopsida</taxon>
        <taxon>eudicotyledons</taxon>
        <taxon>Gunneridae</taxon>
        <taxon>Pentapetalae</taxon>
        <taxon>rosids</taxon>
        <taxon>malvids</taxon>
        <taxon>Myrtales</taxon>
        <taxon>Lythraceae</taxon>
        <taxon>Trapa</taxon>
    </lineage>
</organism>
<name>A0AAN7KLC7_TRANT</name>
<dbReference type="PANTHER" id="PTHR33265:SF8">
    <property type="entry name" value="AVR9_CF-9 RAPIDLY ELICITED PROTEIN 146"/>
    <property type="match status" value="1"/>
</dbReference>
<protein>
    <recommendedName>
        <fullName evidence="3">Avr9/Cf-9 rapidly elicited protein 146</fullName>
    </recommendedName>
</protein>
<evidence type="ECO:0000313" key="1">
    <source>
        <dbReference type="EMBL" id="KAK4765127.1"/>
    </source>
</evidence>
<dbReference type="Proteomes" id="UP001346149">
    <property type="component" value="Unassembled WGS sequence"/>
</dbReference>
<accession>A0AAN7KLC7</accession>
<sequence length="229" mass="25496">MDINIPSSTKKIWNILKAVLFMMRKGVSKRKLMLDLNMMLKRGKIAGKAIVGNLMMFHHHHNHHYPSRLGSAATSSSTPCPIGPFEYEFSCSNSPVDPHGRLNSSHGNFFSSFHLRKHRKAAGGGGGGGLNSFFGCIDLPPTLEDNPAGPFQLERAVLEFLNTYQPDPATPSLVAASPILPGFGRTPLVRQLRITDSPFPLKSEEDEDDYVDKAAEEFIERFYKELKRQ</sequence>
<dbReference type="AlphaFoldDB" id="A0AAN7KLC7"/>
<comment type="caution">
    <text evidence="1">The sequence shown here is derived from an EMBL/GenBank/DDBJ whole genome shotgun (WGS) entry which is preliminary data.</text>
</comment>
<dbReference type="EMBL" id="JAXQNO010000023">
    <property type="protein sequence ID" value="KAK4765127.1"/>
    <property type="molecule type" value="Genomic_DNA"/>
</dbReference>